<evidence type="ECO:0000256" key="7">
    <source>
        <dbReference type="HAMAP-Rule" id="MF_00828"/>
    </source>
</evidence>
<dbReference type="GO" id="GO:0042651">
    <property type="term" value="C:thylakoid membrane"/>
    <property type="evidence" value="ECO:0007669"/>
    <property type="project" value="UniProtKB-UniRule"/>
</dbReference>
<accession>A0A0D3M5Q9</accession>
<protein>
    <recommendedName>
        <fullName evidence="7">Photosystem I reaction center subunit XII</fullName>
    </recommendedName>
    <alternativeName>
        <fullName evidence="7">PSI-M</fullName>
    </alternativeName>
</protein>
<evidence type="ECO:0000256" key="3">
    <source>
        <dbReference type="ARBA" id="ARBA00022836"/>
    </source>
</evidence>
<keyword evidence="1 7" id="KW-0602">Photosynthesis</keyword>
<comment type="similarity">
    <text evidence="7">Belongs to the PsaM family.</text>
</comment>
<dbReference type="GeneID" id="24121194"/>
<keyword evidence="8" id="KW-0934">Plastid</keyword>
<keyword evidence="5 7" id="KW-0793">Thylakoid</keyword>
<name>A0A0D3M5Q9_9STRA</name>
<evidence type="ECO:0000256" key="4">
    <source>
        <dbReference type="ARBA" id="ARBA00022989"/>
    </source>
</evidence>
<sequence length="30" mass="3249">MLSFVQVATALLTSVFCGLLAYRLGIALYN</sequence>
<dbReference type="EMBL" id="KJ624065">
    <property type="protein sequence ID" value="AIB04142.1"/>
    <property type="molecule type" value="Genomic_DNA"/>
</dbReference>
<keyword evidence="6 7" id="KW-0472">Membrane</keyword>
<evidence type="ECO:0000256" key="5">
    <source>
        <dbReference type="ARBA" id="ARBA00023078"/>
    </source>
</evidence>
<geneLocation type="plastid" evidence="8"/>
<dbReference type="SUPFAM" id="SSF81548">
    <property type="entry name" value="Subunit XII of photosystem I reaction centre, PsaM"/>
    <property type="match status" value="1"/>
</dbReference>
<keyword evidence="4 7" id="KW-1133">Transmembrane helix</keyword>
<dbReference type="Pfam" id="PF07465">
    <property type="entry name" value="PsaM"/>
    <property type="match status" value="1"/>
</dbReference>
<dbReference type="GO" id="GO:0015979">
    <property type="term" value="P:photosynthesis"/>
    <property type="evidence" value="ECO:0007669"/>
    <property type="project" value="UniProtKB-UniRule"/>
</dbReference>
<evidence type="ECO:0000256" key="2">
    <source>
        <dbReference type="ARBA" id="ARBA00022692"/>
    </source>
</evidence>
<keyword evidence="3 7" id="KW-0603">Photosystem I</keyword>
<evidence type="ECO:0000313" key="8">
    <source>
        <dbReference type="EMBL" id="AIB04142.1"/>
    </source>
</evidence>
<gene>
    <name evidence="7 8" type="primary">psaM</name>
</gene>
<dbReference type="InterPro" id="IPR037279">
    <property type="entry name" value="PSI_PsaM_sf"/>
</dbReference>
<proteinExistence type="inferred from homology"/>
<dbReference type="GO" id="GO:0009522">
    <property type="term" value="C:photosystem I"/>
    <property type="evidence" value="ECO:0007669"/>
    <property type="project" value="UniProtKB-KW"/>
</dbReference>
<organism evidence="8">
    <name type="scientific">Trachydiscus minutus</name>
    <dbReference type="NCBI Taxonomy" id="1032745"/>
    <lineage>
        <taxon>Eukaryota</taxon>
        <taxon>Sar</taxon>
        <taxon>Stramenopiles</taxon>
        <taxon>Ochrophyta</taxon>
        <taxon>Eustigmatophyceae</taxon>
        <taxon>Goniochloridales</taxon>
        <taxon>Goniochloridaceae</taxon>
        <taxon>Trachydiscus</taxon>
    </lineage>
</organism>
<comment type="subcellular location">
    <subcellularLocation>
        <location evidence="7">Cellular thylakoid membrane</location>
        <topology evidence="7">Single-pass membrane protein</topology>
    </subcellularLocation>
</comment>
<dbReference type="RefSeq" id="YP_009131255.1">
    <property type="nucleotide sequence ID" value="NC_026851.1"/>
</dbReference>
<reference evidence="8" key="1">
    <citation type="journal article" date="2015" name="Sci. Rep.">
        <title>Updating algal evolutionary relationships through plastid genome sequencing: did alveolate plastids emerge through endosymbiosis of an ochrophyte?</title>
        <authorList>
            <person name="Sevcikova T."/>
            <person name="Horak A."/>
            <person name="Klimes V."/>
            <person name="Zbrankova V."/>
            <person name="Demir-Hilton E."/>
            <person name="Sudek S."/>
            <person name="Jenkins J."/>
            <person name="Schmutz J."/>
            <person name="Pribyl P."/>
            <person name="Fousek J."/>
            <person name="Vlcek C."/>
            <person name="Lang B.F."/>
            <person name="Obornik M."/>
            <person name="Worden A.Z."/>
            <person name="Elias M."/>
        </authorList>
    </citation>
    <scope>NUCLEOTIDE SEQUENCE</scope>
</reference>
<evidence type="ECO:0000256" key="6">
    <source>
        <dbReference type="ARBA" id="ARBA00023136"/>
    </source>
</evidence>
<evidence type="ECO:0000256" key="1">
    <source>
        <dbReference type="ARBA" id="ARBA00022531"/>
    </source>
</evidence>
<keyword evidence="2 7" id="KW-0812">Transmembrane</keyword>
<dbReference type="InterPro" id="IPR010010">
    <property type="entry name" value="PSI_PsaM"/>
</dbReference>
<dbReference type="AlphaFoldDB" id="A0A0D3M5Q9"/>
<dbReference type="NCBIfam" id="TIGR03053">
    <property type="entry name" value="PS_I_psaM"/>
    <property type="match status" value="1"/>
</dbReference>
<dbReference type="HAMAP" id="MF_00828">
    <property type="entry name" value="PSI_PsaM"/>
    <property type="match status" value="1"/>
</dbReference>